<comment type="caution">
    <text evidence="2">The sequence shown here is derived from an EMBL/GenBank/DDBJ whole genome shotgun (WGS) entry which is preliminary data.</text>
</comment>
<organism evidence="2 3">
    <name type="scientific">Herbiconiux flava</name>
    <dbReference type="NCBI Taxonomy" id="881268"/>
    <lineage>
        <taxon>Bacteria</taxon>
        <taxon>Bacillati</taxon>
        <taxon>Actinomycetota</taxon>
        <taxon>Actinomycetes</taxon>
        <taxon>Micrococcales</taxon>
        <taxon>Microbacteriaceae</taxon>
        <taxon>Herbiconiux</taxon>
    </lineage>
</organism>
<dbReference type="RefSeq" id="WP_179548313.1">
    <property type="nucleotide sequence ID" value="NZ_BSEW01000002.1"/>
</dbReference>
<name>A0A852SRC3_9MICO</name>
<dbReference type="AlphaFoldDB" id="A0A852SRC3"/>
<sequence length="337" mass="36683">MTRSIMSPPARPRLGRVLGWLGASAAMAAAVVSGLALAPSPTGPASGAVFVVVPHPDDEFQVWSLIEQYTVFVVLTHGEQTEYCEPSKYETSAQPDLERPAEPLPAGRWSPECSEARQNSLLRYLGDMSASDARIPGDFAPPVRTAPLPLTAGAVCRADRADDCTSADSTAEVWIDRRDRGAVVFFDLGDGDLTEDESVWGIRTALDQRAVLGLDTTLPVTAVLGAYAEDEGGGPDTRCFPYDHPDHLALHRAMWDVDFHAGLQAAATCADDPRRSITATVSDTAVDAAFRIGERGERLGAHVKNYGWLWPGYYPVARDGEAELFTQRQYFWVRFDE</sequence>
<feature type="region of interest" description="Disordered" evidence="1">
    <location>
        <begin position="86"/>
        <end position="110"/>
    </location>
</feature>
<reference evidence="2 3" key="1">
    <citation type="submission" date="2020-07" db="EMBL/GenBank/DDBJ databases">
        <title>Sequencing the genomes of 1000 actinobacteria strains.</title>
        <authorList>
            <person name="Klenk H.-P."/>
        </authorList>
    </citation>
    <scope>NUCLEOTIDE SEQUENCE [LARGE SCALE GENOMIC DNA]</scope>
    <source>
        <strain evidence="2 3">DSM 26474</strain>
    </source>
</reference>
<keyword evidence="3" id="KW-1185">Reference proteome</keyword>
<protein>
    <submittedName>
        <fullName evidence="2">Uncharacterized protein</fullName>
    </submittedName>
</protein>
<proteinExistence type="predicted"/>
<evidence type="ECO:0000313" key="2">
    <source>
        <dbReference type="EMBL" id="NYD71332.1"/>
    </source>
</evidence>
<evidence type="ECO:0000313" key="3">
    <source>
        <dbReference type="Proteomes" id="UP000549913"/>
    </source>
</evidence>
<dbReference type="Proteomes" id="UP000549913">
    <property type="component" value="Unassembled WGS sequence"/>
</dbReference>
<accession>A0A852SRC3</accession>
<evidence type="ECO:0000256" key="1">
    <source>
        <dbReference type="SAM" id="MobiDB-lite"/>
    </source>
</evidence>
<gene>
    <name evidence="2" type="ORF">BJ984_002490</name>
</gene>
<dbReference type="EMBL" id="JACCBM010000001">
    <property type="protein sequence ID" value="NYD71332.1"/>
    <property type="molecule type" value="Genomic_DNA"/>
</dbReference>